<comment type="similarity">
    <text evidence="1 7">Belongs to the oligoribonuclease family.</text>
</comment>
<dbReference type="GO" id="GO:0005737">
    <property type="term" value="C:cytoplasm"/>
    <property type="evidence" value="ECO:0007669"/>
    <property type="project" value="UniProtKB-SubCell"/>
</dbReference>
<evidence type="ECO:0000256" key="2">
    <source>
        <dbReference type="ARBA" id="ARBA00022722"/>
    </source>
</evidence>
<dbReference type="SUPFAM" id="SSF53098">
    <property type="entry name" value="Ribonuclease H-like"/>
    <property type="match status" value="1"/>
</dbReference>
<evidence type="ECO:0000256" key="6">
    <source>
        <dbReference type="ARBA" id="ARBA00070964"/>
    </source>
</evidence>
<evidence type="ECO:0000256" key="5">
    <source>
        <dbReference type="ARBA" id="ARBA00057155"/>
    </source>
</evidence>
<evidence type="ECO:0000256" key="3">
    <source>
        <dbReference type="ARBA" id="ARBA00022801"/>
    </source>
</evidence>
<dbReference type="GO" id="GO:0000175">
    <property type="term" value="F:3'-5'-RNA exonuclease activity"/>
    <property type="evidence" value="ECO:0007669"/>
    <property type="project" value="InterPro"/>
</dbReference>
<feature type="active site" evidence="7">
    <location>
        <position position="133"/>
    </location>
</feature>
<dbReference type="HAMAP" id="MF_00045">
    <property type="entry name" value="Oligoribonuclease"/>
    <property type="match status" value="1"/>
</dbReference>
<keyword evidence="4 7" id="KW-0269">Exonuclease</keyword>
<name>A0AAV5P670_CELCE</name>
<evidence type="ECO:0000313" key="10">
    <source>
        <dbReference type="EMBL" id="GLY56696.1"/>
    </source>
</evidence>
<dbReference type="InterPro" id="IPR013520">
    <property type="entry name" value="Ribonucl_H"/>
</dbReference>
<dbReference type="NCBIfam" id="NF003765">
    <property type="entry name" value="PRK05359.1"/>
    <property type="match status" value="1"/>
</dbReference>
<keyword evidence="7" id="KW-0963">Cytoplasm</keyword>
<dbReference type="Gene3D" id="3.30.420.10">
    <property type="entry name" value="Ribonuclease H-like superfamily/Ribonuclease H"/>
    <property type="match status" value="1"/>
</dbReference>
<dbReference type="FunFam" id="3.30.420.10:FF:000003">
    <property type="entry name" value="Oligoribonuclease"/>
    <property type="match status" value="1"/>
</dbReference>
<sequence length="235" mass="25340">MGVSPVNANERIVWIDCEMTGLDLGADALVEVAAVVTDSELNVLGDGVDVLVRPPAEALEQMGDFVRQMHTTSGLLDELDEGLTLAEAEQRVLDYVRTWVPEPGKAPLAGNSVGTDKAFLDRDMPALMSHLHYRIIDVSSVKELSRRWYPRAYFSSPEKHGGHRALADILESIDELRYYRAAVFVPAPGPDSATARKIAEQVVTTSVTRGRTRPAEGADASDDPAVATVTGAGEA</sequence>
<evidence type="ECO:0000256" key="4">
    <source>
        <dbReference type="ARBA" id="ARBA00022839"/>
    </source>
</evidence>
<evidence type="ECO:0000259" key="9">
    <source>
        <dbReference type="SMART" id="SM00479"/>
    </source>
</evidence>
<feature type="domain" description="Exonuclease" evidence="9">
    <location>
        <begin position="11"/>
        <end position="185"/>
    </location>
</feature>
<dbReference type="InterPro" id="IPR036397">
    <property type="entry name" value="RNaseH_sf"/>
</dbReference>
<evidence type="ECO:0000256" key="1">
    <source>
        <dbReference type="ARBA" id="ARBA00009921"/>
    </source>
</evidence>
<reference evidence="10" key="1">
    <citation type="submission" date="2023-03" db="EMBL/GenBank/DDBJ databases">
        <title>Cellulosimicrobium cellulans NBRC 103059.</title>
        <authorList>
            <person name="Ichikawa N."/>
            <person name="Sato H."/>
            <person name="Tonouchi N."/>
        </authorList>
    </citation>
    <scope>NUCLEOTIDE SEQUENCE</scope>
    <source>
        <strain evidence="10">NBRC 103059</strain>
    </source>
</reference>
<dbReference type="CDD" id="cd06135">
    <property type="entry name" value="Orn"/>
    <property type="match status" value="1"/>
</dbReference>
<evidence type="ECO:0000313" key="11">
    <source>
        <dbReference type="Proteomes" id="UP001165168"/>
    </source>
</evidence>
<dbReference type="Pfam" id="PF00929">
    <property type="entry name" value="RNase_T"/>
    <property type="match status" value="1"/>
</dbReference>
<dbReference type="EMBL" id="BSTG01000001">
    <property type="protein sequence ID" value="GLY56696.1"/>
    <property type="molecule type" value="Genomic_DNA"/>
</dbReference>
<dbReference type="PANTHER" id="PTHR11046">
    <property type="entry name" value="OLIGORIBONUCLEASE, MITOCHONDRIAL"/>
    <property type="match status" value="1"/>
</dbReference>
<dbReference type="PANTHER" id="PTHR11046:SF0">
    <property type="entry name" value="OLIGORIBONUCLEASE, MITOCHONDRIAL"/>
    <property type="match status" value="1"/>
</dbReference>
<comment type="caution">
    <text evidence="10">The sequence shown here is derived from an EMBL/GenBank/DDBJ whole genome shotgun (WGS) entry which is preliminary data.</text>
</comment>
<feature type="region of interest" description="Disordered" evidence="8">
    <location>
        <begin position="206"/>
        <end position="235"/>
    </location>
</feature>
<accession>A0AAV5P670</accession>
<dbReference type="GO" id="GO:0003676">
    <property type="term" value="F:nucleic acid binding"/>
    <property type="evidence" value="ECO:0007669"/>
    <property type="project" value="InterPro"/>
</dbReference>
<evidence type="ECO:0000256" key="8">
    <source>
        <dbReference type="SAM" id="MobiDB-lite"/>
    </source>
</evidence>
<comment type="subcellular location">
    <subcellularLocation>
        <location evidence="7">Cytoplasm</location>
    </subcellularLocation>
</comment>
<dbReference type="InterPro" id="IPR022894">
    <property type="entry name" value="Oligoribonuclease"/>
</dbReference>
<evidence type="ECO:0000256" key="7">
    <source>
        <dbReference type="HAMAP-Rule" id="MF_00045"/>
    </source>
</evidence>
<keyword evidence="3 7" id="KW-0378">Hydrolase</keyword>
<comment type="function">
    <text evidence="5 7">3'-to-5' exoribonuclease specific for small oligoribonucleotides.</text>
</comment>
<protein>
    <recommendedName>
        <fullName evidence="6 7">Oligoribonuclease</fullName>
        <ecNumber evidence="7">3.1.-.-</ecNumber>
    </recommendedName>
</protein>
<dbReference type="Proteomes" id="UP001165168">
    <property type="component" value="Unassembled WGS sequence"/>
</dbReference>
<dbReference type="AlphaFoldDB" id="A0AAV5P670"/>
<gene>
    <name evidence="7 10" type="primary">orn</name>
    <name evidence="10" type="ORF">Ccel01_12980</name>
</gene>
<proteinExistence type="inferred from homology"/>
<dbReference type="InterPro" id="IPR012337">
    <property type="entry name" value="RNaseH-like_sf"/>
</dbReference>
<organism evidence="10 11">
    <name type="scientific">Cellulosimicrobium cellulans</name>
    <name type="common">Arthrobacter luteus</name>
    <dbReference type="NCBI Taxonomy" id="1710"/>
    <lineage>
        <taxon>Bacteria</taxon>
        <taxon>Bacillati</taxon>
        <taxon>Actinomycetota</taxon>
        <taxon>Actinomycetes</taxon>
        <taxon>Micrococcales</taxon>
        <taxon>Promicromonosporaceae</taxon>
        <taxon>Cellulosimicrobium</taxon>
    </lineage>
</organism>
<dbReference type="SMART" id="SM00479">
    <property type="entry name" value="EXOIII"/>
    <property type="match status" value="1"/>
</dbReference>
<keyword evidence="2 7" id="KW-0540">Nuclease</keyword>
<dbReference type="EC" id="3.1.-.-" evidence="7"/>